<proteinExistence type="predicted"/>
<evidence type="ECO:0000313" key="2">
    <source>
        <dbReference type="EMBL" id="TWW60089.1"/>
    </source>
</evidence>
<protein>
    <recommendedName>
        <fullName evidence="1">Ig-like domain-containing protein</fullName>
    </recommendedName>
</protein>
<organism evidence="2 3">
    <name type="scientific">Takifugu flavidus</name>
    <name type="common">sansaifugu</name>
    <dbReference type="NCBI Taxonomy" id="433684"/>
    <lineage>
        <taxon>Eukaryota</taxon>
        <taxon>Metazoa</taxon>
        <taxon>Chordata</taxon>
        <taxon>Craniata</taxon>
        <taxon>Vertebrata</taxon>
        <taxon>Euteleostomi</taxon>
        <taxon>Actinopterygii</taxon>
        <taxon>Neopterygii</taxon>
        <taxon>Teleostei</taxon>
        <taxon>Neoteleostei</taxon>
        <taxon>Acanthomorphata</taxon>
        <taxon>Eupercaria</taxon>
        <taxon>Tetraodontiformes</taxon>
        <taxon>Tetradontoidea</taxon>
        <taxon>Tetraodontidae</taxon>
        <taxon>Takifugu</taxon>
    </lineage>
</organism>
<feature type="domain" description="Ig-like" evidence="1">
    <location>
        <begin position="73"/>
        <end position="150"/>
    </location>
</feature>
<dbReference type="Proteomes" id="UP000324091">
    <property type="component" value="Chromosome 5"/>
</dbReference>
<dbReference type="InterPro" id="IPR007110">
    <property type="entry name" value="Ig-like_dom"/>
</dbReference>
<keyword evidence="3" id="KW-1185">Reference proteome</keyword>
<dbReference type="SUPFAM" id="SSF48726">
    <property type="entry name" value="Immunoglobulin"/>
    <property type="match status" value="1"/>
</dbReference>
<comment type="caution">
    <text evidence="2">The sequence shown here is derived from an EMBL/GenBank/DDBJ whole genome shotgun (WGS) entry which is preliminary data.</text>
</comment>
<reference evidence="2 3" key="1">
    <citation type="submission" date="2019-04" db="EMBL/GenBank/DDBJ databases">
        <title>Chromosome genome assembly for Takifugu flavidus.</title>
        <authorList>
            <person name="Xiao S."/>
        </authorList>
    </citation>
    <scope>NUCLEOTIDE SEQUENCE [LARGE SCALE GENOMIC DNA]</scope>
    <source>
        <strain evidence="2">HTHZ2018</strain>
        <tissue evidence="2">Muscle</tissue>
    </source>
</reference>
<evidence type="ECO:0000313" key="3">
    <source>
        <dbReference type="Proteomes" id="UP000324091"/>
    </source>
</evidence>
<accession>A0A5C6MZE8</accession>
<dbReference type="AlphaFoldDB" id="A0A5C6MZE8"/>
<dbReference type="Gene3D" id="2.60.40.10">
    <property type="entry name" value="Immunoglobulins"/>
    <property type="match status" value="1"/>
</dbReference>
<dbReference type="PROSITE" id="PS50835">
    <property type="entry name" value="IG_LIKE"/>
    <property type="match status" value="1"/>
</dbReference>
<dbReference type="InterPro" id="IPR013783">
    <property type="entry name" value="Ig-like_fold"/>
</dbReference>
<sequence length="208" mass="23344">MLVSHDALLLAKPNGLPHFIHTHRHTLTTVITEAVHMTEPRRGLFYLPIICFWTGRVDADVLASLAPPVHLSGEKLGWTLLVCMVADLRRGHLEVSWSSASEGHISMLPYIVDTDRKHRGHSAVAVITVATTDWPSYRCSASHRRHKRVTRRHQSSPPGHEEQICSEDEAAQDVVVWTNAVTVALLRLLLVKIIAFNTIMTIHAVIKW</sequence>
<name>A0A5C6MZE8_9TELE</name>
<dbReference type="InterPro" id="IPR036179">
    <property type="entry name" value="Ig-like_dom_sf"/>
</dbReference>
<evidence type="ECO:0000259" key="1">
    <source>
        <dbReference type="PROSITE" id="PS50835"/>
    </source>
</evidence>
<gene>
    <name evidence="2" type="ORF">D4764_05G0001790</name>
</gene>
<dbReference type="EMBL" id="RHFK02000018">
    <property type="protein sequence ID" value="TWW60089.1"/>
    <property type="molecule type" value="Genomic_DNA"/>
</dbReference>